<evidence type="ECO:0000313" key="3">
    <source>
        <dbReference type="Proteomes" id="UP000245577"/>
    </source>
</evidence>
<dbReference type="Pfam" id="PF13692">
    <property type="entry name" value="Glyco_trans_1_4"/>
    <property type="match status" value="1"/>
</dbReference>
<dbReference type="GO" id="GO:0102710">
    <property type="term" value="F:D-inositol-3-phosphate glycosyltransferase activity"/>
    <property type="evidence" value="ECO:0007669"/>
    <property type="project" value="UniProtKB-EC"/>
</dbReference>
<proteinExistence type="predicted"/>
<dbReference type="Proteomes" id="UP000245577">
    <property type="component" value="Unassembled WGS sequence"/>
</dbReference>
<dbReference type="EC" id="2.4.1.250" evidence="2"/>
<gene>
    <name evidence="2" type="primary">mshA</name>
    <name evidence="2" type="ORF">MBBWO_15120</name>
</gene>
<dbReference type="InterPro" id="IPR048354">
    <property type="entry name" value="TOD1_MUCI70_glycTrfase_dom"/>
</dbReference>
<reference evidence="2 3" key="1">
    <citation type="submission" date="2017-03" db="EMBL/GenBank/DDBJ databases">
        <title>Genome sequence of Methanobrevibacter wosei.</title>
        <authorList>
            <person name="Poehlein A."/>
            <person name="Seedorf H."/>
            <person name="Daniel R."/>
        </authorList>
    </citation>
    <scope>NUCLEOTIDE SEQUENCE [LARGE SCALE GENOMIC DNA]</scope>
    <source>
        <strain evidence="2 3">DSM 11979</strain>
    </source>
</reference>
<dbReference type="SUPFAM" id="SSF53756">
    <property type="entry name" value="UDP-Glycosyltransferase/glycogen phosphorylase"/>
    <property type="match status" value="1"/>
</dbReference>
<comment type="caution">
    <text evidence="2">The sequence shown here is derived from an EMBL/GenBank/DDBJ whole genome shotgun (WGS) entry which is preliminary data.</text>
</comment>
<keyword evidence="3" id="KW-1185">Reference proteome</keyword>
<dbReference type="AlphaFoldDB" id="A0A2U1S5B2"/>
<dbReference type="InterPro" id="IPR006852">
    <property type="entry name" value="TOD1_MUCI70"/>
</dbReference>
<dbReference type="EMBL" id="MZGU01000007">
    <property type="protein sequence ID" value="PWB84746.1"/>
    <property type="molecule type" value="Genomic_DNA"/>
</dbReference>
<dbReference type="PANTHER" id="PTHR12956">
    <property type="entry name" value="ALKALINE CERAMIDASE-RELATED"/>
    <property type="match status" value="1"/>
</dbReference>
<name>A0A2U1S5B2_9EURY</name>
<accession>A0A2U1S5B2</accession>
<organism evidence="2 3">
    <name type="scientific">Methanobrevibacter woesei</name>
    <dbReference type="NCBI Taxonomy" id="190976"/>
    <lineage>
        <taxon>Archaea</taxon>
        <taxon>Methanobacteriati</taxon>
        <taxon>Methanobacteriota</taxon>
        <taxon>Methanomada group</taxon>
        <taxon>Methanobacteria</taxon>
        <taxon>Methanobacteriales</taxon>
        <taxon>Methanobacteriaceae</taxon>
        <taxon>Methanobrevibacter</taxon>
    </lineage>
</organism>
<evidence type="ECO:0000259" key="1">
    <source>
        <dbReference type="Pfam" id="PF04765"/>
    </source>
</evidence>
<dbReference type="Pfam" id="PF04765">
    <property type="entry name" value="TOD1_MUCI70"/>
    <property type="match status" value="1"/>
</dbReference>
<sequence length="857" mass="100564">MYEDIYEVFQEVAEDNINRELFNHSNESPEDTIEDIKNNKLLIYTAFTGDYDSLKEPEFIDENCDYVCFTDNPNLKSDTWKIIFMEESTLDNNRKAKQYKVLPHKYFPDYKYSFWLDGTFKIKGSIREYIYKNIKANSPMLNVIHTERDCIYEEYEASKIIPRYPRAVMEEQMENYKKEGFPKHYGLAVMGAIFRQHNNPEVINLMEAWWDEIIKYSNQDQLSFAYVAWKQDFHPSVSLLYYWDNEYWAKEGEYHHKVVLQTPITSDNLRSKIGVQVNNMSIGDTIDLSKEELLLLINDIKGMNGYRIDTAGRIAFLNKEYSAMMSSNSLKLTKPLRVAGDLSRRFKKNRYFQAVKYFKTDFSNQLSLYYRIKNLNLINEEKYLAIHPGAIDNPILHYMAYSSKNDPIDIKASYVNPLFDMVYYLSANDLDLDVDPIVHYVSHGFFNNFEFNREHKPFIKNLKLDIDTQYENYVNTLVSDELKSNNYISDSEVLKYYIEKNEPCNDDKIKVGVFLEDSFDNMNACPFIRLHVPFKKLSKKGKYQFFVYGRELLPKLDMNNVINCKIFDVMVIQRNNAYATELLKKAKMHGIKVVYEVDDDLVDLSPENPSYIYINENKENIVKLIENADKITVTTTELKNRFLDYGYDNVEIIRNYFVDELFPLNPFKNNETKFLKIGYFGTLTHDGDLELIHNVILRVKDYLLKENINVELEVVGGALNNAQDWYSVKKLPFYPMPMSNFMKWLNNNVNWDVGIAPLVNTEFNKCKSELKYIEFSALGIPVVASRIEGYEEAIEDGVDGYLATSENEWVSKLVTLLEDPVLRNGMVNNAHDNILKNYSLNSRVEQWDNLFERLIND</sequence>
<keyword evidence="2" id="KW-0808">Transferase</keyword>
<feature type="domain" description="TOD1/MUCI70 glycosyltransferase-like" evidence="1">
    <location>
        <begin position="76"/>
        <end position="247"/>
    </location>
</feature>
<keyword evidence="2" id="KW-0328">Glycosyltransferase</keyword>
<evidence type="ECO:0000313" key="2">
    <source>
        <dbReference type="EMBL" id="PWB84746.1"/>
    </source>
</evidence>
<dbReference type="Gene3D" id="3.40.50.2000">
    <property type="entry name" value="Glycogen Phosphorylase B"/>
    <property type="match status" value="1"/>
</dbReference>
<protein>
    <submittedName>
        <fullName evidence="2">D-inositol-3-phosphate glycosyltransferase</fullName>
        <ecNumber evidence="2">2.4.1.250</ecNumber>
    </submittedName>
</protein>
<dbReference type="RefSeq" id="WP_116670291.1">
    <property type="nucleotide sequence ID" value="NZ_MZGU01000007.1"/>
</dbReference>
<dbReference type="OrthoDB" id="132546at2157"/>